<dbReference type="Proteomes" id="UP001197770">
    <property type="component" value="Unassembled WGS sequence"/>
</dbReference>
<accession>A0ABS8GNV4</accession>
<comment type="caution">
    <text evidence="1">The sequence shown here is derived from an EMBL/GenBank/DDBJ whole genome shotgun (WGS) entry which is preliminary data.</text>
</comment>
<sequence>MLPGLSIKFDNGNIGTTVSTADGVFGLLASAVAVVDKFELNKPYTVKGMADVAALGILPDLNNYALHKWLSEFYAEAGEGAELWLMGFAQDTKVSDWFTPDAQTGKAPVQDLMDASNGRISALFTCFSPDGDYVVVDNDGLDADVAASIIKAQTFAESYTANRFTPIFVILEGYAFSGSAIDLPDLTEDNKNRVGVLIGNTKEGSELPATLGAASACLAGRLAVIAVQENPGMVKRGALAAEKLFINDVPVELFDVAALHDKGYITFRTHERKAGYYLTDDPLATGADDDYRRINRRRVIDKAYRIAHSIASDEILADFDLTNEGKISPIYAKDIEGKIENAIFNQMTANGELSRDQSNPDDLGVEAVFNTDLNVAQTNRIELSLKVRPRGSADFFVINLGYDVSLNTN</sequence>
<dbReference type="InterPro" id="IPR019694">
    <property type="entry name" value="Phage_HP1_Orf23"/>
</dbReference>
<gene>
    <name evidence="1" type="ORF">LLW17_01365</name>
</gene>
<dbReference type="EMBL" id="JAJGMW010000002">
    <property type="protein sequence ID" value="MCC4211353.1"/>
    <property type="molecule type" value="Genomic_DNA"/>
</dbReference>
<protein>
    <submittedName>
        <fullName evidence="1">DUF2586 family protein</fullName>
    </submittedName>
</protein>
<dbReference type="Pfam" id="PF10758">
    <property type="entry name" value="DUF2586"/>
    <property type="match status" value="1"/>
</dbReference>
<proteinExistence type="predicted"/>
<dbReference type="RefSeq" id="WP_228228474.1">
    <property type="nucleotide sequence ID" value="NZ_JAJGMW010000002.1"/>
</dbReference>
<keyword evidence="2" id="KW-1185">Reference proteome</keyword>
<name>A0ABS8GNV4_9FLAO</name>
<evidence type="ECO:0000313" key="1">
    <source>
        <dbReference type="EMBL" id="MCC4211353.1"/>
    </source>
</evidence>
<evidence type="ECO:0000313" key="2">
    <source>
        <dbReference type="Proteomes" id="UP001197770"/>
    </source>
</evidence>
<reference evidence="1 2" key="1">
    <citation type="submission" date="2021-11" db="EMBL/GenBank/DDBJ databases">
        <title>Seasonal and diel survey of microbial diversity of the Tyrrhenian coast.</title>
        <authorList>
            <person name="Gattoni G."/>
            <person name="Corral P."/>
        </authorList>
    </citation>
    <scope>NUCLEOTIDE SEQUENCE [LARGE SCALE GENOMIC DNA]</scope>
    <source>
        <strain evidence="1 2">Mr9</strain>
    </source>
</reference>
<organism evidence="1 2">
    <name type="scientific">Leeuwenhoekiella parthenopeia</name>
    <dbReference type="NCBI Taxonomy" id="2890320"/>
    <lineage>
        <taxon>Bacteria</taxon>
        <taxon>Pseudomonadati</taxon>
        <taxon>Bacteroidota</taxon>
        <taxon>Flavobacteriia</taxon>
        <taxon>Flavobacteriales</taxon>
        <taxon>Flavobacteriaceae</taxon>
        <taxon>Leeuwenhoekiella</taxon>
    </lineage>
</organism>